<dbReference type="Proteomes" id="UP000295135">
    <property type="component" value="Unassembled WGS sequence"/>
</dbReference>
<name>A0A4R3JTH8_9PROT</name>
<proteinExistence type="predicted"/>
<dbReference type="InterPro" id="IPR005598">
    <property type="entry name" value="ATP_synth_I"/>
</dbReference>
<dbReference type="AlphaFoldDB" id="A0A4R3JTH8"/>
<sequence>MLLRSLALQFASVLAAGLIAWQQAGLADALSVLYGAFAALINTGLLMWRFKQGERDYHCDADRHLKSFYRSSLERYAVVGAWLAIGFGVLNLAGLPLLLGFVIGQLAWVLAALLFR</sequence>
<keyword evidence="5 6" id="KW-0472">Membrane</keyword>
<dbReference type="GO" id="GO:0005886">
    <property type="term" value="C:plasma membrane"/>
    <property type="evidence" value="ECO:0007669"/>
    <property type="project" value="UniProtKB-SubCell"/>
</dbReference>
<evidence type="ECO:0000313" key="7">
    <source>
        <dbReference type="EMBL" id="TCS70720.1"/>
    </source>
</evidence>
<evidence type="ECO:0000256" key="2">
    <source>
        <dbReference type="ARBA" id="ARBA00022475"/>
    </source>
</evidence>
<feature type="transmembrane region" description="Helical" evidence="6">
    <location>
        <begin position="73"/>
        <end position="90"/>
    </location>
</feature>
<dbReference type="EMBL" id="SLZY01000014">
    <property type="protein sequence ID" value="TCS70720.1"/>
    <property type="molecule type" value="Genomic_DNA"/>
</dbReference>
<comment type="caution">
    <text evidence="7">The sequence shown here is derived from an EMBL/GenBank/DDBJ whole genome shotgun (WGS) entry which is preliminary data.</text>
</comment>
<evidence type="ECO:0000256" key="6">
    <source>
        <dbReference type="SAM" id="Phobius"/>
    </source>
</evidence>
<accession>A0A4R3JTH8</accession>
<evidence type="ECO:0000313" key="8">
    <source>
        <dbReference type="Proteomes" id="UP000295135"/>
    </source>
</evidence>
<protein>
    <submittedName>
        <fullName evidence="7">ATP synthase protein I</fullName>
    </submittedName>
</protein>
<evidence type="ECO:0000256" key="4">
    <source>
        <dbReference type="ARBA" id="ARBA00022989"/>
    </source>
</evidence>
<keyword evidence="4 6" id="KW-1133">Transmembrane helix</keyword>
<comment type="subcellular location">
    <subcellularLocation>
        <location evidence="1">Cell membrane</location>
        <topology evidence="1">Multi-pass membrane protein</topology>
    </subcellularLocation>
</comment>
<evidence type="ECO:0000256" key="5">
    <source>
        <dbReference type="ARBA" id="ARBA00023136"/>
    </source>
</evidence>
<evidence type="ECO:0000256" key="1">
    <source>
        <dbReference type="ARBA" id="ARBA00004651"/>
    </source>
</evidence>
<keyword evidence="2" id="KW-1003">Cell membrane</keyword>
<dbReference type="RefSeq" id="WP_165919189.1">
    <property type="nucleotide sequence ID" value="NZ_AP018721.1"/>
</dbReference>
<gene>
    <name evidence="7" type="ORF">EDC61_11447</name>
</gene>
<evidence type="ECO:0000256" key="3">
    <source>
        <dbReference type="ARBA" id="ARBA00022692"/>
    </source>
</evidence>
<keyword evidence="3 6" id="KW-0812">Transmembrane</keyword>
<feature type="transmembrane region" description="Helical" evidence="6">
    <location>
        <begin position="30"/>
        <end position="48"/>
    </location>
</feature>
<keyword evidence="8" id="KW-1185">Reference proteome</keyword>
<feature type="transmembrane region" description="Helical" evidence="6">
    <location>
        <begin position="96"/>
        <end position="115"/>
    </location>
</feature>
<reference evidence="7 8" key="1">
    <citation type="submission" date="2019-03" db="EMBL/GenBank/DDBJ databases">
        <title>Genomic Encyclopedia of Type Strains, Phase IV (KMG-IV): sequencing the most valuable type-strain genomes for metagenomic binning, comparative biology and taxonomic classification.</title>
        <authorList>
            <person name="Goeker M."/>
        </authorList>
    </citation>
    <scope>NUCLEOTIDE SEQUENCE [LARGE SCALE GENOMIC DNA]</scope>
    <source>
        <strain evidence="7 8">DSM 103923</strain>
    </source>
</reference>
<organism evidence="7 8">
    <name type="scientific">Sulfuritortus calidifontis</name>
    <dbReference type="NCBI Taxonomy" id="1914471"/>
    <lineage>
        <taxon>Bacteria</taxon>
        <taxon>Pseudomonadati</taxon>
        <taxon>Pseudomonadota</taxon>
        <taxon>Betaproteobacteria</taxon>
        <taxon>Nitrosomonadales</taxon>
        <taxon>Thiobacillaceae</taxon>
        <taxon>Sulfuritortus</taxon>
    </lineage>
</organism>
<dbReference type="Pfam" id="PF03899">
    <property type="entry name" value="ATP-synt_I"/>
    <property type="match status" value="1"/>
</dbReference>